<dbReference type="VEuPathDB" id="GiardiaDB:SS50377_26827"/>
<evidence type="ECO:0000313" key="3">
    <source>
        <dbReference type="EMBL" id="KAH0570547.1"/>
    </source>
</evidence>
<dbReference type="EMBL" id="AUWU02000007">
    <property type="protein sequence ID" value="KAH0570547.1"/>
    <property type="molecule type" value="Genomic_DNA"/>
</dbReference>
<feature type="coiled-coil region" evidence="1">
    <location>
        <begin position="79"/>
        <end position="110"/>
    </location>
</feature>
<dbReference type="AlphaFoldDB" id="V6LZW1"/>
<gene>
    <name evidence="2" type="ORF">SS50377_10519</name>
    <name evidence="3" type="ORF">SS50377_26827</name>
</gene>
<proteinExistence type="predicted"/>
<accession>V6LZW1</accession>
<organism evidence="2">
    <name type="scientific">Spironucleus salmonicida</name>
    <dbReference type="NCBI Taxonomy" id="348837"/>
    <lineage>
        <taxon>Eukaryota</taxon>
        <taxon>Metamonada</taxon>
        <taxon>Diplomonadida</taxon>
        <taxon>Hexamitidae</taxon>
        <taxon>Hexamitinae</taxon>
        <taxon>Spironucleus</taxon>
    </lineage>
</organism>
<dbReference type="Proteomes" id="UP000018208">
    <property type="component" value="Unassembled WGS sequence"/>
</dbReference>
<reference evidence="2 3" key="1">
    <citation type="journal article" date="2014" name="PLoS Genet.">
        <title>The Genome of Spironucleus salmonicida Highlights a Fish Pathogen Adapted to Fluctuating Environments.</title>
        <authorList>
            <person name="Xu F."/>
            <person name="Jerlstrom-Hultqvist J."/>
            <person name="Einarsson E."/>
            <person name="Astvaldsson A."/>
            <person name="Svard S.G."/>
            <person name="Andersson J.O."/>
        </authorList>
    </citation>
    <scope>NUCLEOTIDE SEQUENCE</scope>
    <source>
        <strain evidence="3">ATCC 50377</strain>
    </source>
</reference>
<evidence type="ECO:0000313" key="4">
    <source>
        <dbReference type="Proteomes" id="UP000018208"/>
    </source>
</evidence>
<sequence length="138" mass="16090">MADNFEDKLAQFKQEAQEFAEKVQQNIKITQNPSENAFQNGNDILKNALNSEIKAPDFKAHLKELQDAKETIFVQRDKLLKQQIEIERILDNVERAEQILELKQEDKEDEVKIFELDTLDNEIETALNEMSDPDQDID</sequence>
<keyword evidence="1" id="KW-0175">Coiled coil</keyword>
<name>V6LZW1_9EUKA</name>
<keyword evidence="4" id="KW-1185">Reference proteome</keyword>
<evidence type="ECO:0000256" key="1">
    <source>
        <dbReference type="SAM" id="Coils"/>
    </source>
</evidence>
<dbReference type="EMBL" id="KI545953">
    <property type="protein sequence ID" value="EST49296.1"/>
    <property type="molecule type" value="Genomic_DNA"/>
</dbReference>
<evidence type="ECO:0000313" key="2">
    <source>
        <dbReference type="EMBL" id="EST49296.1"/>
    </source>
</evidence>
<protein>
    <submittedName>
        <fullName evidence="2">Uncharacterized protein</fullName>
    </submittedName>
</protein>
<reference evidence="3" key="2">
    <citation type="submission" date="2020-12" db="EMBL/GenBank/DDBJ databases">
        <title>New Spironucleus salmonicida genome in near-complete chromosomes.</title>
        <authorList>
            <person name="Xu F."/>
            <person name="Kurt Z."/>
            <person name="Jimenez-Gonzalez A."/>
            <person name="Astvaldsson A."/>
            <person name="Andersson J.O."/>
            <person name="Svard S.G."/>
        </authorList>
    </citation>
    <scope>NUCLEOTIDE SEQUENCE</scope>
    <source>
        <strain evidence="3">ATCC 50377</strain>
    </source>
</reference>